<dbReference type="EMBL" id="JABBPG010000001">
    <property type="protein sequence ID" value="NOU49494.1"/>
    <property type="molecule type" value="Genomic_DNA"/>
</dbReference>
<evidence type="ECO:0000313" key="1">
    <source>
        <dbReference type="EMBL" id="NOU49494.1"/>
    </source>
</evidence>
<name>A0A849VC03_9GAMM</name>
<accession>A0A849VC03</accession>
<organism evidence="1 2">
    <name type="scientific">Pseudoalteromonas caenipelagi</name>
    <dbReference type="NCBI Taxonomy" id="2726988"/>
    <lineage>
        <taxon>Bacteria</taxon>
        <taxon>Pseudomonadati</taxon>
        <taxon>Pseudomonadota</taxon>
        <taxon>Gammaproteobacteria</taxon>
        <taxon>Alteromonadales</taxon>
        <taxon>Pseudoalteromonadaceae</taxon>
        <taxon>Pseudoalteromonas</taxon>
    </lineage>
</organism>
<evidence type="ECO:0000313" key="2">
    <source>
        <dbReference type="Proteomes" id="UP000586305"/>
    </source>
</evidence>
<sequence>MATINNAIQEMVDHLVDKMRSNEKLTAEEQTLVSNAIQKLSSSANLEAALVAVAEEHLDEATGHLTSASDIVKELQAKLLEQSDNLGLLPELETKFNEITSSLVTNVANTLADLPKQLIDPTYKLGEPEFRLDYYDNTTSSIFKSSDGYGVYNSINLVNYDESTFCGYYDAGSQTKAANPATIVLIEADGTVSKAVQPSSISSLNGADRLGILVLPSNHTALFTFAPSTKELTIYKANSFTVESVQETDYFKIYQDKASKSLFTVDAGILHEFDGTRWVQKTEHVFSNESQFESWAITHQLLPLHEQTILPKASSEQISNDLRGFGHAHDCLLVKRPQIQLEVALHQGRYSQIPLVGEQKLVKYNQSILTHATNSYPYTKSFKSRVLLPAMNLPIKATLESVAPSNDYNSNNSVYHGHGNPYIVGYSPIHNALLVSQYFRFLTPTGSAFTQQACRVYFA</sequence>
<dbReference type="AlphaFoldDB" id="A0A849VC03"/>
<proteinExistence type="predicted"/>
<reference evidence="1 2" key="1">
    <citation type="submission" date="2020-04" db="EMBL/GenBank/DDBJ databases">
        <title>Pseudoalteromonas caenipelagi sp. nov., isolated from a tidal flat.</title>
        <authorList>
            <person name="Park S."/>
            <person name="Yoon J.-H."/>
        </authorList>
    </citation>
    <scope>NUCLEOTIDE SEQUENCE [LARGE SCALE GENOMIC DNA]</scope>
    <source>
        <strain evidence="1 2">JBTF-M23</strain>
    </source>
</reference>
<protein>
    <submittedName>
        <fullName evidence="1">Uncharacterized protein</fullName>
    </submittedName>
</protein>
<dbReference type="Proteomes" id="UP000586305">
    <property type="component" value="Unassembled WGS sequence"/>
</dbReference>
<comment type="caution">
    <text evidence="1">The sequence shown here is derived from an EMBL/GenBank/DDBJ whole genome shotgun (WGS) entry which is preliminary data.</text>
</comment>
<keyword evidence="2" id="KW-1185">Reference proteome</keyword>
<gene>
    <name evidence="1" type="ORF">HG263_02890</name>
</gene>
<dbReference type="RefSeq" id="WP_171624563.1">
    <property type="nucleotide sequence ID" value="NZ_JABBPG010000001.1"/>
</dbReference>